<evidence type="ECO:0000256" key="5">
    <source>
        <dbReference type="ARBA" id="ARBA00022985"/>
    </source>
</evidence>
<evidence type="ECO:0000256" key="7">
    <source>
        <dbReference type="ARBA" id="ARBA00023136"/>
    </source>
</evidence>
<sequence length="486" mass="52989">MEGWETTAAHTIKRRECKRRVGFVAPGALAGNVSARAGAAGHRSSLREVRPPSALRLSRRPQQRVSHQLSMLAPPPSPDAQLGLRRGGVQLGATPAANTGSPDADGCVLSVVIPLFNERQVLPKLLESLEAALESEMTPARYRESYQVVLVDDGSHDGTTEALRSWLTRMNGRTDRRDAGAAAESLPGARLACVTGIFFRRNYGQTPALAAGIQAARGELVVTMDGDLQQEPKDMFLLLEKLEREELDVVSGWRQRRRDDALRTFLSRVANALIRAATGVTQVTDLGCSLKAYRGAVLRDVRLYGEMHRFLPVLAVIEGARIDQLPVQHRARQYGRSKYGLARTFRVFCDLILLHYLTRYATRPMHWFGALALGIGALAALTLVLPTRLWTCLMLAGCSSARAATQRAAGTAAVLRVCQTATAIALAAAAVLLFALGVSAEVAMRAWHEGSRGADGGRPIYRIRDTLTYDVRAQRSRDTPSFGFPF</sequence>
<feature type="domain" description="Glycosyltransferase 2-like" evidence="10">
    <location>
        <begin position="110"/>
        <end position="268"/>
    </location>
</feature>
<dbReference type="InterPro" id="IPR050256">
    <property type="entry name" value="Glycosyltransferase_2"/>
</dbReference>
<gene>
    <name evidence="11" type="ORF">CDCA_CDCA12G3337</name>
</gene>
<keyword evidence="7 9" id="KW-0472">Membrane</keyword>
<evidence type="ECO:0000259" key="10">
    <source>
        <dbReference type="Pfam" id="PF00535"/>
    </source>
</evidence>
<comment type="caution">
    <text evidence="11">The sequence shown here is derived from an EMBL/GenBank/DDBJ whole genome shotgun (WGS) entry which is preliminary data.</text>
</comment>
<dbReference type="AlphaFoldDB" id="A0AAV9IYE7"/>
<reference evidence="11 12" key="1">
    <citation type="submission" date="2022-07" db="EMBL/GenBank/DDBJ databases">
        <title>Genome-wide signatures of adaptation to extreme environments.</title>
        <authorList>
            <person name="Cho C.H."/>
            <person name="Yoon H.S."/>
        </authorList>
    </citation>
    <scope>NUCLEOTIDE SEQUENCE [LARGE SCALE GENOMIC DNA]</scope>
    <source>
        <strain evidence="11 12">DBV 063 E5</strain>
    </source>
</reference>
<dbReference type="Pfam" id="PF00535">
    <property type="entry name" value="Glycos_transf_2"/>
    <property type="match status" value="1"/>
</dbReference>
<evidence type="ECO:0000313" key="12">
    <source>
        <dbReference type="Proteomes" id="UP001301350"/>
    </source>
</evidence>
<feature type="region of interest" description="Disordered" evidence="8">
    <location>
        <begin position="35"/>
        <end position="84"/>
    </location>
</feature>
<evidence type="ECO:0000256" key="4">
    <source>
        <dbReference type="ARBA" id="ARBA00022692"/>
    </source>
</evidence>
<dbReference type="Gene3D" id="3.90.550.10">
    <property type="entry name" value="Spore Coat Polysaccharide Biosynthesis Protein SpsA, Chain A"/>
    <property type="match status" value="1"/>
</dbReference>
<protein>
    <recommendedName>
        <fullName evidence="10">Glycosyltransferase 2-like domain-containing protein</fullName>
    </recommendedName>
</protein>
<keyword evidence="2" id="KW-0328">Glycosyltransferase</keyword>
<name>A0AAV9IYE7_CYACA</name>
<dbReference type="GO" id="GO:0016757">
    <property type="term" value="F:glycosyltransferase activity"/>
    <property type="evidence" value="ECO:0007669"/>
    <property type="project" value="UniProtKB-KW"/>
</dbReference>
<evidence type="ECO:0000256" key="1">
    <source>
        <dbReference type="ARBA" id="ARBA00022475"/>
    </source>
</evidence>
<evidence type="ECO:0000256" key="9">
    <source>
        <dbReference type="SAM" id="Phobius"/>
    </source>
</evidence>
<keyword evidence="6 9" id="KW-1133">Transmembrane helix</keyword>
<keyword evidence="1" id="KW-1003">Cell membrane</keyword>
<evidence type="ECO:0000256" key="3">
    <source>
        <dbReference type="ARBA" id="ARBA00022679"/>
    </source>
</evidence>
<dbReference type="Proteomes" id="UP001301350">
    <property type="component" value="Unassembled WGS sequence"/>
</dbReference>
<feature type="transmembrane region" description="Helical" evidence="9">
    <location>
        <begin position="423"/>
        <end position="443"/>
    </location>
</feature>
<dbReference type="GO" id="GO:0005886">
    <property type="term" value="C:plasma membrane"/>
    <property type="evidence" value="ECO:0007669"/>
    <property type="project" value="TreeGrafter"/>
</dbReference>
<organism evidence="11 12">
    <name type="scientific">Cyanidium caldarium</name>
    <name type="common">Red alga</name>
    <dbReference type="NCBI Taxonomy" id="2771"/>
    <lineage>
        <taxon>Eukaryota</taxon>
        <taxon>Rhodophyta</taxon>
        <taxon>Bangiophyceae</taxon>
        <taxon>Cyanidiales</taxon>
        <taxon>Cyanidiaceae</taxon>
        <taxon>Cyanidium</taxon>
    </lineage>
</organism>
<dbReference type="InterPro" id="IPR001173">
    <property type="entry name" value="Glyco_trans_2-like"/>
</dbReference>
<dbReference type="EMBL" id="JANCYW010000012">
    <property type="protein sequence ID" value="KAK4537312.1"/>
    <property type="molecule type" value="Genomic_DNA"/>
</dbReference>
<keyword evidence="5" id="KW-0448">Lipopolysaccharide biosynthesis</keyword>
<keyword evidence="12" id="KW-1185">Reference proteome</keyword>
<proteinExistence type="predicted"/>
<evidence type="ECO:0000256" key="6">
    <source>
        <dbReference type="ARBA" id="ARBA00022989"/>
    </source>
</evidence>
<keyword evidence="4 9" id="KW-0812">Transmembrane</keyword>
<keyword evidence="3" id="KW-0808">Transferase</keyword>
<accession>A0AAV9IYE7</accession>
<evidence type="ECO:0000313" key="11">
    <source>
        <dbReference type="EMBL" id="KAK4537312.1"/>
    </source>
</evidence>
<dbReference type="CDD" id="cd04187">
    <property type="entry name" value="DPM1_like_bac"/>
    <property type="match status" value="1"/>
</dbReference>
<dbReference type="InterPro" id="IPR029044">
    <property type="entry name" value="Nucleotide-diphossugar_trans"/>
</dbReference>
<evidence type="ECO:0000256" key="8">
    <source>
        <dbReference type="SAM" id="MobiDB-lite"/>
    </source>
</evidence>
<dbReference type="PANTHER" id="PTHR48090">
    <property type="entry name" value="UNDECAPRENYL-PHOSPHATE 4-DEOXY-4-FORMAMIDO-L-ARABINOSE TRANSFERASE-RELATED"/>
    <property type="match status" value="1"/>
</dbReference>
<dbReference type="PANTHER" id="PTHR48090:SF3">
    <property type="entry name" value="UNDECAPRENYL-PHOSPHATE 4-DEOXY-4-FORMAMIDO-L-ARABINOSE TRANSFERASE"/>
    <property type="match status" value="1"/>
</dbReference>
<feature type="transmembrane region" description="Helical" evidence="9">
    <location>
        <begin position="367"/>
        <end position="385"/>
    </location>
</feature>
<evidence type="ECO:0000256" key="2">
    <source>
        <dbReference type="ARBA" id="ARBA00022676"/>
    </source>
</evidence>
<dbReference type="SUPFAM" id="SSF53448">
    <property type="entry name" value="Nucleotide-diphospho-sugar transferases"/>
    <property type="match status" value="1"/>
</dbReference>